<comment type="caution">
    <text evidence="6">The sequence shown here is derived from an EMBL/GenBank/DDBJ whole genome shotgun (WGS) entry which is preliminary data.</text>
</comment>
<dbReference type="RefSeq" id="WP_277834702.1">
    <property type="nucleotide sequence ID" value="NZ_JAAIVF010000006.1"/>
</dbReference>
<sequence length="233" mass="24910">MTGTPRARARVQTMSDILRIGRTHLSRHGAAALSLRAVARDLGVVSSAVYRYVPSRDALLTMLIEDAYTDLGAATTTAERAVPRDRYRDRFLAVADAVRGWALAEPARYGLLFGSPVPGYVAPAERTTEPGTVVVRLLVGVLRDAHAHGALHTVEAAVPAALGADLRPVLAEYAPDLPEDALARGVLCWAALFGAVSFEVFGQYGANTFAHPELLFAHQMRALADTVGLRPST</sequence>
<name>A0A9X4RCV9_9ACTN</name>
<gene>
    <name evidence="6" type="ORF">NVS88_02700</name>
</gene>
<evidence type="ECO:0000256" key="2">
    <source>
        <dbReference type="ARBA" id="ARBA00023125"/>
    </source>
</evidence>
<evidence type="ECO:0000256" key="4">
    <source>
        <dbReference type="PROSITE-ProRule" id="PRU00335"/>
    </source>
</evidence>
<dbReference type="AlphaFoldDB" id="A0A9X4RCV9"/>
<dbReference type="Pfam" id="PF00440">
    <property type="entry name" value="TetR_N"/>
    <property type="match status" value="1"/>
</dbReference>
<protein>
    <submittedName>
        <fullName evidence="6">WHG domain-containing protein</fullName>
    </submittedName>
</protein>
<reference evidence="6" key="1">
    <citation type="submission" date="2022-08" db="EMBL/GenBank/DDBJ databases">
        <title>Genome analysis of Corynebacteriales strain.</title>
        <authorList>
            <person name="Lee S.D."/>
        </authorList>
    </citation>
    <scope>NUCLEOTIDE SEQUENCE</scope>
    <source>
        <strain evidence="6">D3-21</strain>
    </source>
</reference>
<keyword evidence="1" id="KW-0805">Transcription regulation</keyword>
<dbReference type="InterPro" id="IPR025996">
    <property type="entry name" value="MT1864/Rv1816-like_C"/>
</dbReference>
<feature type="domain" description="HTH tetR-type" evidence="5">
    <location>
        <begin position="11"/>
        <end position="71"/>
    </location>
</feature>
<evidence type="ECO:0000256" key="3">
    <source>
        <dbReference type="ARBA" id="ARBA00023163"/>
    </source>
</evidence>
<evidence type="ECO:0000313" key="7">
    <source>
        <dbReference type="Proteomes" id="UP001152755"/>
    </source>
</evidence>
<dbReference type="PANTHER" id="PTHR30055:SF243">
    <property type="entry name" value="HTH-TYPE TRANSCRIPTIONAL REGULATOR RV1816"/>
    <property type="match status" value="1"/>
</dbReference>
<keyword evidence="2 4" id="KW-0238">DNA-binding</keyword>
<dbReference type="SUPFAM" id="SSF46689">
    <property type="entry name" value="Homeodomain-like"/>
    <property type="match status" value="1"/>
</dbReference>
<organism evidence="6 7">
    <name type="scientific">Speluncibacter jeojiensis</name>
    <dbReference type="NCBI Taxonomy" id="2710754"/>
    <lineage>
        <taxon>Bacteria</taxon>
        <taxon>Bacillati</taxon>
        <taxon>Actinomycetota</taxon>
        <taxon>Actinomycetes</taxon>
        <taxon>Mycobacteriales</taxon>
        <taxon>Speluncibacteraceae</taxon>
        <taxon>Speluncibacter</taxon>
    </lineage>
</organism>
<dbReference type="InterPro" id="IPR036271">
    <property type="entry name" value="Tet_transcr_reg_TetR-rel_C_sf"/>
</dbReference>
<evidence type="ECO:0000259" key="5">
    <source>
        <dbReference type="PROSITE" id="PS50977"/>
    </source>
</evidence>
<dbReference type="GO" id="GO:0000976">
    <property type="term" value="F:transcription cis-regulatory region binding"/>
    <property type="evidence" value="ECO:0007669"/>
    <property type="project" value="TreeGrafter"/>
</dbReference>
<keyword evidence="3" id="KW-0804">Transcription</keyword>
<feature type="DNA-binding region" description="H-T-H motif" evidence="4">
    <location>
        <begin position="34"/>
        <end position="53"/>
    </location>
</feature>
<dbReference type="InterPro" id="IPR001647">
    <property type="entry name" value="HTH_TetR"/>
</dbReference>
<dbReference type="Proteomes" id="UP001152755">
    <property type="component" value="Unassembled WGS sequence"/>
</dbReference>
<evidence type="ECO:0000256" key="1">
    <source>
        <dbReference type="ARBA" id="ARBA00023015"/>
    </source>
</evidence>
<dbReference type="SUPFAM" id="SSF48498">
    <property type="entry name" value="Tetracyclin repressor-like, C-terminal domain"/>
    <property type="match status" value="1"/>
</dbReference>
<dbReference type="GO" id="GO:0003700">
    <property type="term" value="F:DNA-binding transcription factor activity"/>
    <property type="evidence" value="ECO:0007669"/>
    <property type="project" value="TreeGrafter"/>
</dbReference>
<evidence type="ECO:0000313" key="6">
    <source>
        <dbReference type="EMBL" id="MDG3013462.1"/>
    </source>
</evidence>
<dbReference type="Pfam" id="PF13305">
    <property type="entry name" value="TetR_C_33"/>
    <property type="match status" value="1"/>
</dbReference>
<dbReference type="PROSITE" id="PS50977">
    <property type="entry name" value="HTH_TETR_2"/>
    <property type="match status" value="1"/>
</dbReference>
<dbReference type="EMBL" id="JANRHA010000001">
    <property type="protein sequence ID" value="MDG3013462.1"/>
    <property type="molecule type" value="Genomic_DNA"/>
</dbReference>
<dbReference type="PANTHER" id="PTHR30055">
    <property type="entry name" value="HTH-TYPE TRANSCRIPTIONAL REGULATOR RUTR"/>
    <property type="match status" value="1"/>
</dbReference>
<dbReference type="Gene3D" id="1.10.357.10">
    <property type="entry name" value="Tetracycline Repressor, domain 2"/>
    <property type="match status" value="1"/>
</dbReference>
<dbReference type="InterPro" id="IPR050109">
    <property type="entry name" value="HTH-type_TetR-like_transc_reg"/>
</dbReference>
<proteinExistence type="predicted"/>
<accession>A0A9X4RCV9</accession>
<keyword evidence="7" id="KW-1185">Reference proteome</keyword>
<dbReference type="InterPro" id="IPR009057">
    <property type="entry name" value="Homeodomain-like_sf"/>
</dbReference>